<proteinExistence type="predicted"/>
<gene>
    <name evidence="1" type="ORF">FV141_09810</name>
</gene>
<dbReference type="Gene3D" id="3.40.50.10320">
    <property type="entry name" value="LmbE-like"/>
    <property type="match status" value="1"/>
</dbReference>
<evidence type="ECO:0000313" key="1">
    <source>
        <dbReference type="EMBL" id="QEH93792.1"/>
    </source>
</evidence>
<dbReference type="EMBL" id="CP043031">
    <property type="protein sequence ID" value="QEH93792.1"/>
    <property type="molecule type" value="Genomic_DNA"/>
</dbReference>
<accession>A0ABX5ZA95</accession>
<name>A0ABX5ZA95_9MICO</name>
<organism evidence="1 2">
    <name type="scientific">Dermacoccus abyssi</name>
    <dbReference type="NCBI Taxonomy" id="322596"/>
    <lineage>
        <taxon>Bacteria</taxon>
        <taxon>Bacillati</taxon>
        <taxon>Actinomycetota</taxon>
        <taxon>Actinomycetes</taxon>
        <taxon>Micrococcales</taxon>
        <taxon>Dermacoccaceae</taxon>
        <taxon>Dermacoccus</taxon>
    </lineage>
</organism>
<evidence type="ECO:0000313" key="2">
    <source>
        <dbReference type="Proteomes" id="UP000323565"/>
    </source>
</evidence>
<dbReference type="Proteomes" id="UP000323565">
    <property type="component" value="Chromosome"/>
</dbReference>
<sequence length="123" mass="13811">MGRRRRAAKGGRLAANPDHLALRDLVLDLADERPDMTVVLYEELPYLWHGSADAAVARICAARGMEATGWSEQIDTDLKFTHLRHYTSQMPVMDTAGRLLAARHLPTRERYWLLTPSSSPTPS</sequence>
<keyword evidence="2" id="KW-1185">Reference proteome</keyword>
<reference evidence="1 2" key="1">
    <citation type="submission" date="2019-08" db="EMBL/GenBank/DDBJ databases">
        <title>Dermacoccus abyssi strain HZAU 226, whole genome Nanopore sequencing project.</title>
        <authorList>
            <person name="Guo A."/>
            <person name="Zhang X."/>
            <person name="Ruan Y."/>
            <person name="Liu W."/>
            <person name="Chen Q."/>
            <person name="Gu L."/>
        </authorList>
    </citation>
    <scope>NUCLEOTIDE SEQUENCE [LARGE SCALE GENOMIC DNA]</scope>
    <source>
        <strain evidence="1 2">HZAU 226</strain>
    </source>
</reference>
<protein>
    <submittedName>
        <fullName evidence="1">Uncharacterized protein</fullName>
    </submittedName>
</protein>
<dbReference type="InterPro" id="IPR024078">
    <property type="entry name" value="LmbE-like_dom_sf"/>
</dbReference>